<keyword evidence="3" id="KW-1185">Reference proteome</keyword>
<sequence>MDPSAHSAKGIPPGGSFKNGIGGFGWESKSFSRACFDSSSGGEERNAPVGKEAPETLVGSNQNRPRKGALNNLPSKLKRGQKCPSRICGKA</sequence>
<accession>A0AAE0YZS6</accession>
<dbReference type="AlphaFoldDB" id="A0AAE0YZS6"/>
<reference evidence="2" key="1">
    <citation type="journal article" date="2023" name="G3 (Bethesda)">
        <title>A reference genome for the long-term kleptoplast-retaining sea slug Elysia crispata morphotype clarki.</title>
        <authorList>
            <person name="Eastman K.E."/>
            <person name="Pendleton A.L."/>
            <person name="Shaikh M.A."/>
            <person name="Suttiyut T."/>
            <person name="Ogas R."/>
            <person name="Tomko P."/>
            <person name="Gavelis G."/>
            <person name="Widhalm J.R."/>
            <person name="Wisecaver J.H."/>
        </authorList>
    </citation>
    <scope>NUCLEOTIDE SEQUENCE</scope>
    <source>
        <strain evidence="2">ECLA1</strain>
    </source>
</reference>
<gene>
    <name evidence="2" type="ORF">RRG08_015248</name>
</gene>
<evidence type="ECO:0000313" key="3">
    <source>
        <dbReference type="Proteomes" id="UP001283361"/>
    </source>
</evidence>
<comment type="caution">
    <text evidence="2">The sequence shown here is derived from an EMBL/GenBank/DDBJ whole genome shotgun (WGS) entry which is preliminary data.</text>
</comment>
<dbReference type="EMBL" id="JAWDGP010005039">
    <property type="protein sequence ID" value="KAK3760209.1"/>
    <property type="molecule type" value="Genomic_DNA"/>
</dbReference>
<protein>
    <submittedName>
        <fullName evidence="2">Uncharacterized protein</fullName>
    </submittedName>
</protein>
<feature type="region of interest" description="Disordered" evidence="1">
    <location>
        <begin position="1"/>
        <end position="91"/>
    </location>
</feature>
<name>A0AAE0YZS6_9GAST</name>
<dbReference type="Proteomes" id="UP001283361">
    <property type="component" value="Unassembled WGS sequence"/>
</dbReference>
<evidence type="ECO:0000313" key="2">
    <source>
        <dbReference type="EMBL" id="KAK3760209.1"/>
    </source>
</evidence>
<evidence type="ECO:0000256" key="1">
    <source>
        <dbReference type="SAM" id="MobiDB-lite"/>
    </source>
</evidence>
<proteinExistence type="predicted"/>
<organism evidence="2 3">
    <name type="scientific">Elysia crispata</name>
    <name type="common">lettuce slug</name>
    <dbReference type="NCBI Taxonomy" id="231223"/>
    <lineage>
        <taxon>Eukaryota</taxon>
        <taxon>Metazoa</taxon>
        <taxon>Spiralia</taxon>
        <taxon>Lophotrochozoa</taxon>
        <taxon>Mollusca</taxon>
        <taxon>Gastropoda</taxon>
        <taxon>Heterobranchia</taxon>
        <taxon>Euthyneura</taxon>
        <taxon>Panpulmonata</taxon>
        <taxon>Sacoglossa</taxon>
        <taxon>Placobranchoidea</taxon>
        <taxon>Plakobranchidae</taxon>
        <taxon>Elysia</taxon>
    </lineage>
</organism>